<sequence length="217" mass="24785">MVRKKEIREYRDDFDYQGMKRDDETVFPNLRSILFSMLLQNLSNNVPVQERSVVCPSTPMHAILLLGITRLKVIFASIKCGGQFHPPMQYCIGVKFSHSITKPRRLHTIILTVSRHALSRATETASQTHHSHGPLILLHPPIPDDDVPAPGQSFAQFEAGCFWGVELAFQRVSAVTKTEVALQSGPYSRPLLRRRVFRELRTTRVVRVQYDPKECSY</sequence>
<evidence type="ECO:0000256" key="3">
    <source>
        <dbReference type="ARBA" id="ARBA00023002"/>
    </source>
</evidence>
<comment type="catalytic activity">
    <reaction evidence="6">
        <text>L-methionyl-[protein] + [thioredoxin]-disulfide + H2O = L-methionyl-(S)-S-oxide-[protein] + [thioredoxin]-dithiol</text>
        <dbReference type="Rhea" id="RHEA:14217"/>
        <dbReference type="Rhea" id="RHEA-COMP:10698"/>
        <dbReference type="Rhea" id="RHEA-COMP:10700"/>
        <dbReference type="Rhea" id="RHEA-COMP:12313"/>
        <dbReference type="Rhea" id="RHEA-COMP:12315"/>
        <dbReference type="ChEBI" id="CHEBI:15377"/>
        <dbReference type="ChEBI" id="CHEBI:16044"/>
        <dbReference type="ChEBI" id="CHEBI:29950"/>
        <dbReference type="ChEBI" id="CHEBI:44120"/>
        <dbReference type="ChEBI" id="CHEBI:50058"/>
        <dbReference type="EC" id="1.8.4.11"/>
    </reaction>
</comment>
<dbReference type="GO" id="GO:0008113">
    <property type="term" value="F:peptide-methionine (S)-S-oxide reductase activity"/>
    <property type="evidence" value="ECO:0007669"/>
    <property type="project" value="UniProtKB-EC"/>
</dbReference>
<feature type="domain" description="Peptide methionine sulphoxide reductase MsrA" evidence="8">
    <location>
        <begin position="156"/>
        <end position="217"/>
    </location>
</feature>
<keyword evidence="3" id="KW-0560">Oxidoreductase</keyword>
<dbReference type="PANTHER" id="PTHR42799">
    <property type="entry name" value="MITOCHONDRIAL PEPTIDE METHIONINE SULFOXIDE REDUCTASE"/>
    <property type="match status" value="1"/>
</dbReference>
<dbReference type="EC" id="1.8.4.11" evidence="2"/>
<evidence type="ECO:0000256" key="4">
    <source>
        <dbReference type="ARBA" id="ARBA00030273"/>
    </source>
</evidence>
<dbReference type="InterPro" id="IPR050162">
    <property type="entry name" value="MsrA_MetSO_reductase"/>
</dbReference>
<organism evidence="9 10">
    <name type="scientific">Camellia sinensis var. sinensis</name>
    <name type="common">China tea</name>
    <dbReference type="NCBI Taxonomy" id="542762"/>
    <lineage>
        <taxon>Eukaryota</taxon>
        <taxon>Viridiplantae</taxon>
        <taxon>Streptophyta</taxon>
        <taxon>Embryophyta</taxon>
        <taxon>Tracheophyta</taxon>
        <taxon>Spermatophyta</taxon>
        <taxon>Magnoliopsida</taxon>
        <taxon>eudicotyledons</taxon>
        <taxon>Gunneridae</taxon>
        <taxon>Pentapetalae</taxon>
        <taxon>asterids</taxon>
        <taxon>Ericales</taxon>
        <taxon>Theaceae</taxon>
        <taxon>Camellia</taxon>
    </lineage>
</organism>
<evidence type="ECO:0000256" key="2">
    <source>
        <dbReference type="ARBA" id="ARBA00012502"/>
    </source>
</evidence>
<dbReference type="Pfam" id="PF01625">
    <property type="entry name" value="PMSR"/>
    <property type="match status" value="1"/>
</dbReference>
<dbReference type="STRING" id="542762.A0A4S4EGY8"/>
<dbReference type="GO" id="GO:0034599">
    <property type="term" value="P:cellular response to oxidative stress"/>
    <property type="evidence" value="ECO:0007669"/>
    <property type="project" value="TreeGrafter"/>
</dbReference>
<dbReference type="SUPFAM" id="SSF55068">
    <property type="entry name" value="Peptide methionine sulfoxide reductase"/>
    <property type="match status" value="1"/>
</dbReference>
<dbReference type="EMBL" id="SDRB02004525">
    <property type="protein sequence ID" value="THG15741.1"/>
    <property type="molecule type" value="Genomic_DNA"/>
</dbReference>
<evidence type="ECO:0000256" key="1">
    <source>
        <dbReference type="ARBA" id="ARBA00005591"/>
    </source>
</evidence>
<comment type="caution">
    <text evidence="9">The sequence shown here is derived from an EMBL/GenBank/DDBJ whole genome shotgun (WGS) entry which is preliminary data.</text>
</comment>
<dbReference type="AlphaFoldDB" id="A0A4S4EGY8"/>
<gene>
    <name evidence="9" type="ORF">TEA_003402</name>
</gene>
<accession>A0A4S4EGY8</accession>
<dbReference type="GO" id="GO:0005737">
    <property type="term" value="C:cytoplasm"/>
    <property type="evidence" value="ECO:0007669"/>
    <property type="project" value="TreeGrafter"/>
</dbReference>
<evidence type="ECO:0000259" key="8">
    <source>
        <dbReference type="Pfam" id="PF01625"/>
    </source>
</evidence>
<keyword evidence="10" id="KW-1185">Reference proteome</keyword>
<dbReference type="InterPro" id="IPR002569">
    <property type="entry name" value="Met_Sox_Rdtase_MsrA_dom"/>
</dbReference>
<evidence type="ECO:0000256" key="5">
    <source>
        <dbReference type="ARBA" id="ARBA00030643"/>
    </source>
</evidence>
<name>A0A4S4EGY8_CAMSN</name>
<comment type="similarity">
    <text evidence="1">Belongs to the MsrA Met sulfoxide reductase family.</text>
</comment>
<protein>
    <recommendedName>
        <fullName evidence="2">peptide-methionine (S)-S-oxide reductase</fullName>
        <ecNumber evidence="2">1.8.4.11</ecNumber>
    </recommendedName>
    <alternativeName>
        <fullName evidence="5">Peptide-methionine (S)-S-oxide reductase</fullName>
    </alternativeName>
    <alternativeName>
        <fullName evidence="4">Protein-methionine-S-oxide reductase</fullName>
    </alternativeName>
</protein>
<evidence type="ECO:0000256" key="7">
    <source>
        <dbReference type="ARBA" id="ARBA00048782"/>
    </source>
</evidence>
<dbReference type="Proteomes" id="UP000306102">
    <property type="component" value="Unassembled WGS sequence"/>
</dbReference>
<dbReference type="Gene3D" id="3.30.1060.10">
    <property type="entry name" value="Peptide methionine sulphoxide reductase MsrA"/>
    <property type="match status" value="1"/>
</dbReference>
<evidence type="ECO:0000313" key="10">
    <source>
        <dbReference type="Proteomes" id="UP000306102"/>
    </source>
</evidence>
<reference evidence="9 10" key="1">
    <citation type="journal article" date="2018" name="Proc. Natl. Acad. Sci. U.S.A.">
        <title>Draft genome sequence of Camellia sinensis var. sinensis provides insights into the evolution of the tea genome and tea quality.</title>
        <authorList>
            <person name="Wei C."/>
            <person name="Yang H."/>
            <person name="Wang S."/>
            <person name="Zhao J."/>
            <person name="Liu C."/>
            <person name="Gao L."/>
            <person name="Xia E."/>
            <person name="Lu Y."/>
            <person name="Tai Y."/>
            <person name="She G."/>
            <person name="Sun J."/>
            <person name="Cao H."/>
            <person name="Tong W."/>
            <person name="Gao Q."/>
            <person name="Li Y."/>
            <person name="Deng W."/>
            <person name="Jiang X."/>
            <person name="Wang W."/>
            <person name="Chen Q."/>
            <person name="Zhang S."/>
            <person name="Li H."/>
            <person name="Wu J."/>
            <person name="Wang P."/>
            <person name="Li P."/>
            <person name="Shi C."/>
            <person name="Zheng F."/>
            <person name="Jian J."/>
            <person name="Huang B."/>
            <person name="Shan D."/>
            <person name="Shi M."/>
            <person name="Fang C."/>
            <person name="Yue Y."/>
            <person name="Li F."/>
            <person name="Li D."/>
            <person name="Wei S."/>
            <person name="Han B."/>
            <person name="Jiang C."/>
            <person name="Yin Y."/>
            <person name="Xia T."/>
            <person name="Zhang Z."/>
            <person name="Bennetzen J.L."/>
            <person name="Zhao S."/>
            <person name="Wan X."/>
        </authorList>
    </citation>
    <scope>NUCLEOTIDE SEQUENCE [LARGE SCALE GENOMIC DNA]</scope>
    <source>
        <strain evidence="10">cv. Shuchazao</strain>
        <tissue evidence="9">Leaf</tissue>
    </source>
</reference>
<dbReference type="PANTHER" id="PTHR42799:SF2">
    <property type="entry name" value="MITOCHONDRIAL PEPTIDE METHIONINE SULFOXIDE REDUCTASE"/>
    <property type="match status" value="1"/>
</dbReference>
<proteinExistence type="inferred from homology"/>
<evidence type="ECO:0000256" key="6">
    <source>
        <dbReference type="ARBA" id="ARBA00047806"/>
    </source>
</evidence>
<evidence type="ECO:0000313" key="9">
    <source>
        <dbReference type="EMBL" id="THG15741.1"/>
    </source>
</evidence>
<comment type="catalytic activity">
    <reaction evidence="7">
        <text>[thioredoxin]-disulfide + L-methionine + H2O = L-methionine (S)-S-oxide + [thioredoxin]-dithiol</text>
        <dbReference type="Rhea" id="RHEA:19993"/>
        <dbReference type="Rhea" id="RHEA-COMP:10698"/>
        <dbReference type="Rhea" id="RHEA-COMP:10700"/>
        <dbReference type="ChEBI" id="CHEBI:15377"/>
        <dbReference type="ChEBI" id="CHEBI:29950"/>
        <dbReference type="ChEBI" id="CHEBI:50058"/>
        <dbReference type="ChEBI" id="CHEBI:57844"/>
        <dbReference type="ChEBI" id="CHEBI:58772"/>
        <dbReference type="EC" id="1.8.4.11"/>
    </reaction>
</comment>
<dbReference type="InterPro" id="IPR036509">
    <property type="entry name" value="Met_Sox_Rdtase_MsrA_sf"/>
</dbReference>